<evidence type="ECO:0000256" key="8">
    <source>
        <dbReference type="SAM" id="SignalP"/>
    </source>
</evidence>
<feature type="domain" description="Glycoside hydrolase family 5" evidence="10">
    <location>
        <begin position="38"/>
        <end position="267"/>
    </location>
</feature>
<dbReference type="InterPro" id="IPR049475">
    <property type="entry name" value="Mann_GBD_bact"/>
</dbReference>
<dbReference type="EMBL" id="BAAAYU010000005">
    <property type="protein sequence ID" value="GAA3641048.1"/>
    <property type="molecule type" value="Genomic_DNA"/>
</dbReference>
<sequence length="677" mass="73059">MTRKPSIARRWGAILIAAGVAVGMVSAITPAHASPASHFVTAKGGKLQLAGKTYEFAGTNNYYLGYKSESMVDAVLDDAAEAGFDVIRTWGFQDYQNADGSGSVHQNFEGTWYQSWDESAGRPVVNEGENGLQKLDYVIAAAEQRGLRLIIPFVNNWNAFGGMDQYVRWAGLDEHADFYTDQRIRAWYKDWVATLLNRTNSVSGIAYKDDPTIMAWELANEPRCTSAGAYPDGACDTQTVTSWADEMSRHVKSIDSNHLLSVGDEGFFCRDESAWSLTKKYGASGYGPGFGEDCADGVDTVALASLDNIDMMSMHLYPDHWKVSVDWGTGWIKEHALAALKIRKPVYLGEFGIVDKSMRMPVYADWLRTIRLTGVDGALYWILSSEQDDGTMYADYDGFTVYCPSPVCSLVSAHAALVPVSMSGARTLRLTIADNDAVTIERDTAVEIDVLANDVSLSSPVHASTLDLDPAAHGRQTSITLPGGTATIVSSGRVSFVPSAGFTGVVAFPYSVSNKLTTSEATVRITVRPAPGDPVVLASWEDGVAGWTPANWQSDPGTLATGEAGATDGESALQITSNGAWFGSPADSPTLDLAARASVEFDITTRATGTSVSIAVRYGDSWTWCQSPWTWIPEHSSQTVSVPLDTFGCAAADLTAVHDVLIYFNAGSYSIDRLTIR</sequence>
<evidence type="ECO:0000256" key="4">
    <source>
        <dbReference type="ARBA" id="ARBA00022525"/>
    </source>
</evidence>
<evidence type="ECO:0000313" key="11">
    <source>
        <dbReference type="EMBL" id="GAA3641048.1"/>
    </source>
</evidence>
<evidence type="ECO:0000259" key="10">
    <source>
        <dbReference type="Pfam" id="PF26410"/>
    </source>
</evidence>
<protein>
    <recommendedName>
        <fullName evidence="3">mannan endo-1,4-beta-mannosidase</fullName>
        <ecNumber evidence="3">3.2.1.78</ecNumber>
    </recommendedName>
</protein>
<dbReference type="InterPro" id="IPR017853">
    <property type="entry name" value="GH"/>
</dbReference>
<evidence type="ECO:0000256" key="5">
    <source>
        <dbReference type="ARBA" id="ARBA00022729"/>
    </source>
</evidence>
<dbReference type="RefSeq" id="WP_344739260.1">
    <property type="nucleotide sequence ID" value="NZ_BAAAYU010000005.1"/>
</dbReference>
<evidence type="ECO:0000256" key="6">
    <source>
        <dbReference type="ARBA" id="ARBA00022801"/>
    </source>
</evidence>
<evidence type="ECO:0000313" key="12">
    <source>
        <dbReference type="Proteomes" id="UP001501697"/>
    </source>
</evidence>
<evidence type="ECO:0000256" key="3">
    <source>
        <dbReference type="ARBA" id="ARBA00012706"/>
    </source>
</evidence>
<keyword evidence="12" id="KW-1185">Reference proteome</keyword>
<keyword evidence="5 8" id="KW-0732">Signal</keyword>
<evidence type="ECO:0000256" key="7">
    <source>
        <dbReference type="ARBA" id="ARBA00023295"/>
    </source>
</evidence>
<dbReference type="Pfam" id="PF17963">
    <property type="entry name" value="Big_9"/>
    <property type="match status" value="1"/>
</dbReference>
<dbReference type="Gene3D" id="3.20.20.80">
    <property type="entry name" value="Glycosidases"/>
    <property type="match status" value="1"/>
</dbReference>
<keyword evidence="6" id="KW-0378">Hydrolase</keyword>
<feature type="chain" id="PRO_5047242869" description="mannan endo-1,4-beta-mannosidase" evidence="8">
    <location>
        <begin position="34"/>
        <end position="677"/>
    </location>
</feature>
<proteinExistence type="predicted"/>
<dbReference type="Pfam" id="PF21253">
    <property type="entry name" value="Mann_GBD_bact"/>
    <property type="match status" value="1"/>
</dbReference>
<dbReference type="Pfam" id="PF26410">
    <property type="entry name" value="GH5_mannosidase"/>
    <property type="match status" value="1"/>
</dbReference>
<feature type="domain" description="Mannanase galactose-binding" evidence="9">
    <location>
        <begin position="540"/>
        <end position="666"/>
    </location>
</feature>
<accession>A0ABP7AVX5</accession>
<comment type="catalytic activity">
    <reaction evidence="1">
        <text>Random hydrolysis of (1-&gt;4)-beta-D-mannosidic linkages in mannans, galactomannans and glucomannans.</text>
        <dbReference type="EC" id="3.2.1.78"/>
    </reaction>
</comment>
<dbReference type="Gene3D" id="2.60.40.3440">
    <property type="match status" value="1"/>
</dbReference>
<evidence type="ECO:0000256" key="1">
    <source>
        <dbReference type="ARBA" id="ARBA00001678"/>
    </source>
</evidence>
<dbReference type="InterPro" id="IPR045053">
    <property type="entry name" value="MAN-like"/>
</dbReference>
<evidence type="ECO:0000256" key="2">
    <source>
        <dbReference type="ARBA" id="ARBA00004613"/>
    </source>
</evidence>
<evidence type="ECO:0000259" key="9">
    <source>
        <dbReference type="Pfam" id="PF21253"/>
    </source>
</evidence>
<dbReference type="EC" id="3.2.1.78" evidence="3"/>
<gene>
    <name evidence="11" type="ORF">GCM10022200_25980</name>
</gene>
<dbReference type="Proteomes" id="UP001501697">
    <property type="component" value="Unassembled WGS sequence"/>
</dbReference>
<organism evidence="11 12">
    <name type="scientific">Microbacterium awajiense</name>
    <dbReference type="NCBI Taxonomy" id="415214"/>
    <lineage>
        <taxon>Bacteria</taxon>
        <taxon>Bacillati</taxon>
        <taxon>Actinomycetota</taxon>
        <taxon>Actinomycetes</taxon>
        <taxon>Micrococcales</taxon>
        <taxon>Microbacteriaceae</taxon>
        <taxon>Microbacterium</taxon>
    </lineage>
</organism>
<dbReference type="SUPFAM" id="SSF51445">
    <property type="entry name" value="(Trans)glycosidases"/>
    <property type="match status" value="1"/>
</dbReference>
<dbReference type="Gene3D" id="2.60.120.260">
    <property type="entry name" value="Galactose-binding domain-like"/>
    <property type="match status" value="1"/>
</dbReference>
<comment type="caution">
    <text evidence="11">The sequence shown here is derived from an EMBL/GenBank/DDBJ whole genome shotgun (WGS) entry which is preliminary data.</text>
</comment>
<dbReference type="PANTHER" id="PTHR31451">
    <property type="match status" value="1"/>
</dbReference>
<keyword evidence="4" id="KW-0964">Secreted</keyword>
<name>A0ABP7AVX5_9MICO</name>
<keyword evidence="7" id="KW-0326">Glycosidase</keyword>
<feature type="signal peptide" evidence="8">
    <location>
        <begin position="1"/>
        <end position="33"/>
    </location>
</feature>
<dbReference type="InterPro" id="IPR001547">
    <property type="entry name" value="Glyco_hydro_5"/>
</dbReference>
<reference evidence="12" key="1">
    <citation type="journal article" date="2019" name="Int. J. Syst. Evol. Microbiol.">
        <title>The Global Catalogue of Microorganisms (GCM) 10K type strain sequencing project: providing services to taxonomists for standard genome sequencing and annotation.</title>
        <authorList>
            <consortium name="The Broad Institute Genomics Platform"/>
            <consortium name="The Broad Institute Genome Sequencing Center for Infectious Disease"/>
            <person name="Wu L."/>
            <person name="Ma J."/>
        </authorList>
    </citation>
    <scope>NUCLEOTIDE SEQUENCE [LARGE SCALE GENOMIC DNA]</scope>
    <source>
        <strain evidence="12">JCM 16544</strain>
    </source>
</reference>
<comment type="subcellular location">
    <subcellularLocation>
        <location evidence="2">Secreted</location>
    </subcellularLocation>
</comment>
<dbReference type="PANTHER" id="PTHR31451:SF39">
    <property type="entry name" value="MANNAN ENDO-1,4-BETA-MANNOSIDASE 1"/>
    <property type="match status" value="1"/>
</dbReference>